<evidence type="ECO:0000313" key="3">
    <source>
        <dbReference type="Proteomes" id="UP000287166"/>
    </source>
</evidence>
<feature type="region of interest" description="Disordered" evidence="1">
    <location>
        <begin position="262"/>
        <end position="330"/>
    </location>
</feature>
<protein>
    <submittedName>
        <fullName evidence="2">Uncharacterized protein</fullName>
    </submittedName>
</protein>
<sequence>MSDPKPFTEVYDKYPNASIIERYQRSLDEGYPPFYGYLADNLLADGGDVYVVAAWQKTLQLAPNELQEQLDSESVEPEDPIYLISVDPETTPAFQWDEFIDVPEERSDVQHPSLTTPRGPGFICTQGETGSEDEIGWVYQSVVSLDLDQVHGVEGGPARDVLMLESKQFDLNASRCRQAAAVSVLGLWPQIEQEIARLRADAGLFYLADATGEPLLSSTVQTHLVEPVHNPKRTPNGQLVSPKVQPNFAHLGLRTPDTALVRASPSETDAVDRPRSQRSRRRRDLPENNVDIAHPGGAYRHERPRKHNGSPYPSENPRRRGHLKVQKNAP</sequence>
<dbReference type="EMBL" id="BFAD01000006">
    <property type="protein sequence ID" value="GBE84218.1"/>
    <property type="molecule type" value="Genomic_DNA"/>
</dbReference>
<name>A0A401GPS1_9APHY</name>
<evidence type="ECO:0000313" key="2">
    <source>
        <dbReference type="EMBL" id="GBE84218.1"/>
    </source>
</evidence>
<dbReference type="Proteomes" id="UP000287166">
    <property type="component" value="Unassembled WGS sequence"/>
</dbReference>
<dbReference type="InParanoid" id="A0A401GPS1"/>
<feature type="compositionally biased region" description="Basic residues" evidence="1">
    <location>
        <begin position="319"/>
        <end position="330"/>
    </location>
</feature>
<keyword evidence="3" id="KW-1185">Reference proteome</keyword>
<comment type="caution">
    <text evidence="2">The sequence shown here is derived from an EMBL/GenBank/DDBJ whole genome shotgun (WGS) entry which is preliminary data.</text>
</comment>
<reference evidence="2 3" key="1">
    <citation type="journal article" date="2018" name="Sci. Rep.">
        <title>Genome sequence of the cauliflower mushroom Sparassis crispa (Hanabiratake) and its association with beneficial usage.</title>
        <authorList>
            <person name="Kiyama R."/>
            <person name="Furutani Y."/>
            <person name="Kawaguchi K."/>
            <person name="Nakanishi T."/>
        </authorList>
    </citation>
    <scope>NUCLEOTIDE SEQUENCE [LARGE SCALE GENOMIC DNA]</scope>
</reference>
<proteinExistence type="predicted"/>
<organism evidence="2 3">
    <name type="scientific">Sparassis crispa</name>
    <dbReference type="NCBI Taxonomy" id="139825"/>
    <lineage>
        <taxon>Eukaryota</taxon>
        <taxon>Fungi</taxon>
        <taxon>Dikarya</taxon>
        <taxon>Basidiomycota</taxon>
        <taxon>Agaricomycotina</taxon>
        <taxon>Agaricomycetes</taxon>
        <taxon>Polyporales</taxon>
        <taxon>Sparassidaceae</taxon>
        <taxon>Sparassis</taxon>
    </lineage>
</organism>
<accession>A0A401GPS1</accession>
<dbReference type="GeneID" id="38781135"/>
<dbReference type="RefSeq" id="XP_027615131.1">
    <property type="nucleotide sequence ID" value="XM_027759330.1"/>
</dbReference>
<evidence type="ECO:0000256" key="1">
    <source>
        <dbReference type="SAM" id="MobiDB-lite"/>
    </source>
</evidence>
<gene>
    <name evidence="2" type="ORF">SCP_0601960</name>
</gene>
<dbReference type="AlphaFoldDB" id="A0A401GPS1"/>